<dbReference type="RefSeq" id="WP_015929110.1">
    <property type="nucleotide sequence ID" value="NC_011894.1"/>
</dbReference>
<accession>B8ICL9</accession>
<evidence type="ECO:0000256" key="5">
    <source>
        <dbReference type="SAM" id="MobiDB-lite"/>
    </source>
</evidence>
<dbReference type="SUPFAM" id="SSF52096">
    <property type="entry name" value="ClpP/crotonase"/>
    <property type="match status" value="1"/>
</dbReference>
<dbReference type="GO" id="GO:0006508">
    <property type="term" value="P:proteolysis"/>
    <property type="evidence" value="ECO:0007669"/>
    <property type="project" value="UniProtKB-KW"/>
</dbReference>
<dbReference type="EMBL" id="CP001349">
    <property type="protein sequence ID" value="ACL57430.1"/>
    <property type="molecule type" value="Genomic_DNA"/>
</dbReference>
<dbReference type="eggNOG" id="COG0616">
    <property type="taxonomic scope" value="Bacteria"/>
</dbReference>
<organism evidence="7 8">
    <name type="scientific">Methylobacterium nodulans (strain LMG 21967 / CNCM I-2342 / ORS 2060)</name>
    <dbReference type="NCBI Taxonomy" id="460265"/>
    <lineage>
        <taxon>Bacteria</taxon>
        <taxon>Pseudomonadati</taxon>
        <taxon>Pseudomonadota</taxon>
        <taxon>Alphaproteobacteria</taxon>
        <taxon>Hyphomicrobiales</taxon>
        <taxon>Methylobacteriaceae</taxon>
        <taxon>Methylobacterium</taxon>
    </lineage>
</organism>
<comment type="similarity">
    <text evidence="1">Belongs to the peptidase S49 family.</text>
</comment>
<dbReference type="Pfam" id="PF01343">
    <property type="entry name" value="Peptidase_S49"/>
    <property type="match status" value="1"/>
</dbReference>
<keyword evidence="3" id="KW-0378">Hydrolase</keyword>
<dbReference type="PANTHER" id="PTHR33209:SF1">
    <property type="entry name" value="PEPTIDASE S49 DOMAIN-CONTAINING PROTEIN"/>
    <property type="match status" value="1"/>
</dbReference>
<dbReference type="InterPro" id="IPR029045">
    <property type="entry name" value="ClpP/crotonase-like_dom_sf"/>
</dbReference>
<evidence type="ECO:0000256" key="3">
    <source>
        <dbReference type="ARBA" id="ARBA00022801"/>
    </source>
</evidence>
<protein>
    <submittedName>
        <fullName evidence="7">Peptidase S49</fullName>
    </submittedName>
</protein>
<proteinExistence type="inferred from homology"/>
<dbReference type="AlphaFoldDB" id="B8ICL9"/>
<evidence type="ECO:0000259" key="6">
    <source>
        <dbReference type="Pfam" id="PF01343"/>
    </source>
</evidence>
<feature type="region of interest" description="Disordered" evidence="5">
    <location>
        <begin position="317"/>
        <end position="343"/>
    </location>
</feature>
<feature type="compositionally biased region" description="Polar residues" evidence="5">
    <location>
        <begin position="320"/>
        <end position="330"/>
    </location>
</feature>
<dbReference type="InterPro" id="IPR002142">
    <property type="entry name" value="Peptidase_S49"/>
</dbReference>
<dbReference type="Gene3D" id="3.90.226.10">
    <property type="entry name" value="2-enoyl-CoA Hydratase, Chain A, domain 1"/>
    <property type="match status" value="1"/>
</dbReference>
<feature type="domain" description="Peptidase S49" evidence="6">
    <location>
        <begin position="169"/>
        <end position="314"/>
    </location>
</feature>
<dbReference type="OrthoDB" id="266140at2"/>
<evidence type="ECO:0000313" key="7">
    <source>
        <dbReference type="EMBL" id="ACL57430.1"/>
    </source>
</evidence>
<dbReference type="Proteomes" id="UP000008207">
    <property type="component" value="Chromosome"/>
</dbReference>
<gene>
    <name evidence="7" type="ordered locus">Mnod_2460</name>
</gene>
<name>B8ICL9_METNO</name>
<evidence type="ECO:0000256" key="1">
    <source>
        <dbReference type="ARBA" id="ARBA00008683"/>
    </source>
</evidence>
<dbReference type="InterPro" id="IPR033855">
    <property type="entry name" value="Protein_C"/>
</dbReference>
<keyword evidence="2" id="KW-0645">Protease</keyword>
<dbReference type="HOGENOM" id="CLU_046540_4_0_5"/>
<evidence type="ECO:0000256" key="4">
    <source>
        <dbReference type="ARBA" id="ARBA00022825"/>
    </source>
</evidence>
<evidence type="ECO:0000313" key="8">
    <source>
        <dbReference type="Proteomes" id="UP000008207"/>
    </source>
</evidence>
<dbReference type="Gene3D" id="6.20.330.10">
    <property type="match status" value="1"/>
</dbReference>
<evidence type="ECO:0000256" key="2">
    <source>
        <dbReference type="ARBA" id="ARBA00022670"/>
    </source>
</evidence>
<reference evidence="7 8" key="1">
    <citation type="submission" date="2009-01" db="EMBL/GenBank/DDBJ databases">
        <title>Complete sequence of chromosome of Methylobacterium nodulans ORS 2060.</title>
        <authorList>
            <consortium name="US DOE Joint Genome Institute"/>
            <person name="Lucas S."/>
            <person name="Copeland A."/>
            <person name="Lapidus A."/>
            <person name="Glavina del Rio T."/>
            <person name="Dalin E."/>
            <person name="Tice H."/>
            <person name="Bruce D."/>
            <person name="Goodwin L."/>
            <person name="Pitluck S."/>
            <person name="Sims D."/>
            <person name="Brettin T."/>
            <person name="Detter J.C."/>
            <person name="Han C."/>
            <person name="Larimer F."/>
            <person name="Land M."/>
            <person name="Hauser L."/>
            <person name="Kyrpides N."/>
            <person name="Ivanova N."/>
            <person name="Marx C.J."/>
            <person name="Richardson P."/>
        </authorList>
    </citation>
    <scope>NUCLEOTIDE SEQUENCE [LARGE SCALE GENOMIC DNA]</scope>
    <source>
        <strain evidence="8">LMG 21967 / CNCM I-2342 / ORS 2060</strain>
    </source>
</reference>
<keyword evidence="8" id="KW-1185">Reference proteome</keyword>
<keyword evidence="4" id="KW-0720">Serine protease</keyword>
<sequence>MQYHRVAGRFYNRALLLAPSAAETISVFLLSRMAAGPAALGNVGGVEHDAGESVQLFRSQERADGSIEAHTPRASRFYGEYPMAEDGTRRPLPFRRTADGVAIITMVGELVNRGAWVGASSGLISYEGFAYQMRMAAADLRTKSILLDLESPGGEAVGAFEAAEVVRQVAAQKPVTALVNGMAASAAYAIASAANRIVTIPTGISGSIGVVLCHLDFSEWLKAEGLKPTLIFAGDHKVDANPYEPLPDDVRANLQAEVEGFYGKFVETVAKGRTNLDETKIRGTQARCFMGEEAVAAGLVDAVGTLEEVLADLSAAPAGRSTQSRSNGASMSDDKTVPGATASGFTQADLDKARTEGHAAGLAEGTRAGATAERERISAILGCDEAKGREASARHLALTTDMTPDAAKGALAGLTKSGSLADRMSAREPLVLDPEATTSPEPKKAVIDTDAIYAARRPKDV</sequence>
<dbReference type="GO" id="GO:0008236">
    <property type="term" value="F:serine-type peptidase activity"/>
    <property type="evidence" value="ECO:0007669"/>
    <property type="project" value="UniProtKB-KW"/>
</dbReference>
<dbReference type="CDD" id="cd07022">
    <property type="entry name" value="S49_Sppa_36K_type"/>
    <property type="match status" value="1"/>
</dbReference>
<dbReference type="PANTHER" id="PTHR33209">
    <property type="entry name" value="PROTEASE 4"/>
    <property type="match status" value="1"/>
</dbReference>
<dbReference type="STRING" id="460265.Mnod_2460"/>
<dbReference type="KEGG" id="mno:Mnod_2460"/>